<evidence type="ECO:0000313" key="2">
    <source>
        <dbReference type="Proteomes" id="UP000019443"/>
    </source>
</evidence>
<protein>
    <submittedName>
        <fullName evidence="1">Uncharacterized protein</fullName>
    </submittedName>
</protein>
<keyword evidence="2" id="KW-1185">Reference proteome</keyword>
<dbReference type="RefSeq" id="WP_024317126.1">
    <property type="nucleotide sequence ID" value="NZ_ATTO01000046.1"/>
</dbReference>
<dbReference type="KEGG" id="rhl:LPU83_pLPU83d_0925"/>
<evidence type="ECO:0000313" key="1">
    <source>
        <dbReference type="EMBL" id="CDM62295.1"/>
    </source>
</evidence>
<accession>W6RQ30</accession>
<dbReference type="AlphaFoldDB" id="W6RQ30"/>
<keyword evidence="1" id="KW-0614">Plasmid</keyword>
<geneLocation type="plasmid" evidence="1 2">
    <name>pLPU83d</name>
</geneLocation>
<dbReference type="PATRIC" id="fig|348824.6.peg.6603"/>
<organism evidence="1 2">
    <name type="scientific">Rhizobium favelukesii</name>
    <dbReference type="NCBI Taxonomy" id="348824"/>
    <lineage>
        <taxon>Bacteria</taxon>
        <taxon>Pseudomonadati</taxon>
        <taxon>Pseudomonadota</taxon>
        <taxon>Alphaproteobacteria</taxon>
        <taxon>Hyphomicrobiales</taxon>
        <taxon>Rhizobiaceae</taxon>
        <taxon>Rhizobium/Agrobacterium group</taxon>
        <taxon>Rhizobium</taxon>
    </lineage>
</organism>
<reference evidence="1" key="1">
    <citation type="submission" date="2013-11" db="EMBL/GenBank/DDBJ databases">
        <title>Draft genome sequence of the broad-host-range Rhizobium sp. LPU83 strain, a member of the low-genetic diversity Oregon-like Rhizobium sp. group.</title>
        <authorList>
            <person name="Wibberg D."/>
            <person name="Puehler A."/>
            <person name="Schlueter A."/>
        </authorList>
    </citation>
    <scope>NUCLEOTIDE SEQUENCE [LARGE SCALE GENOMIC DNA]</scope>
    <source>
        <strain evidence="1">LPU83</strain>
        <plasmid evidence="1">pLPU83d</plasmid>
    </source>
</reference>
<sequence length="62" mass="6595">MLTTTVCIRFSAALPVMPGDRTRRDDGSDAAKFMPMALEAGSEEVGRIAASGLQPRRADADL</sequence>
<dbReference type="EMBL" id="HG916855">
    <property type="protein sequence ID" value="CDM62295.1"/>
    <property type="molecule type" value="Genomic_DNA"/>
</dbReference>
<dbReference type="Proteomes" id="UP000019443">
    <property type="component" value="Plasmid pLPU83d"/>
</dbReference>
<gene>
    <name evidence="1" type="ORF">LPU83_pLPU83d_0925</name>
</gene>
<proteinExistence type="predicted"/>
<dbReference type="HOGENOM" id="CLU_2901188_0_0_5"/>
<name>W6RQ30_9HYPH</name>